<dbReference type="Gene3D" id="3.40.50.1760">
    <property type="entry name" value="Glutathione synthase, substrate-binding domain superfamily, eukaryotic"/>
    <property type="match status" value="1"/>
</dbReference>
<feature type="binding site" evidence="13">
    <location>
        <begin position="236"/>
        <end position="238"/>
    </location>
    <ligand>
        <name>substrate</name>
    </ligand>
</feature>
<feature type="binding site" evidence="11">
    <location>
        <position position="335"/>
    </location>
    <ligand>
        <name>ATP</name>
        <dbReference type="ChEBI" id="CHEBI:30616"/>
    </ligand>
</feature>
<dbReference type="InterPro" id="IPR005615">
    <property type="entry name" value="Glutathione_synthase"/>
</dbReference>
<dbReference type="InterPro" id="IPR004887">
    <property type="entry name" value="GSH_synth_subst-bd"/>
</dbReference>
<dbReference type="Gene3D" id="3.30.1490.50">
    <property type="match status" value="1"/>
</dbReference>
<comment type="catalytic activity">
    <reaction evidence="10">
        <text>gamma-L-glutamyl-L-cysteine + glycine + ATP = glutathione + ADP + phosphate + H(+)</text>
        <dbReference type="Rhea" id="RHEA:13557"/>
        <dbReference type="ChEBI" id="CHEBI:15378"/>
        <dbReference type="ChEBI" id="CHEBI:30616"/>
        <dbReference type="ChEBI" id="CHEBI:43474"/>
        <dbReference type="ChEBI" id="CHEBI:57305"/>
        <dbReference type="ChEBI" id="CHEBI:57925"/>
        <dbReference type="ChEBI" id="CHEBI:58173"/>
        <dbReference type="ChEBI" id="CHEBI:456216"/>
        <dbReference type="EC" id="6.3.2.3"/>
    </reaction>
</comment>
<feature type="binding site" evidence="11">
    <location>
        <position position="492"/>
    </location>
    <ligand>
        <name>substrate</name>
    </ligand>
</feature>
<sequence>MSSAETATKSAPQVLPAWPPQLPPAQLAALTNLAADYSLSHGLVYRPPASPPTQPYPSTSRVIHAPITLFPSPLPRELYALARRLQPLYNALYARVATDGPWLEGVMSAVAKVDDFQEELLKVWKTVREEGIAQPIELGLWRSDYLVHTLPDESFTLRQVEFNCISSSFGALASRTNELHRYLEKATGYYSAHPLLSEGNLPENGAVGGLARGIAEAHKAYGVPNATVLFLVQPHERNAFDQRWVEYALLETYGVHIERATFADLVSSASLGPGKQLLYRSPLHASPLEISVVYMRAGYTPTDYAGESDWAARLLVERSRAVKCPSVGAQLAGAKKVQQALMEPGVLESFLLDPSRGPETFTEADLQLLRASFAPMYALDATTLQQTIDNAAHLVLKPQREGGGNNVYRANIPPFLEKLPAKERDAWVVMELIEPPPLRNVLIKAGASEEGGKEGEVISELGIFGICLYSSGSTGGGACEISVNEEVGYLVRTKGRESDEGGVAVGFSCLDSLVLVD</sequence>
<dbReference type="Pfam" id="PF03199">
    <property type="entry name" value="GSH_synthase"/>
    <property type="match status" value="1"/>
</dbReference>
<keyword evidence="4 10" id="KW-0436">Ligase</keyword>
<dbReference type="PANTHER" id="PTHR11130:SF0">
    <property type="entry name" value="GLUTATHIONE SYNTHETASE"/>
    <property type="match status" value="1"/>
</dbReference>
<evidence type="ECO:0000256" key="2">
    <source>
        <dbReference type="ARBA" id="ARBA00010385"/>
    </source>
</evidence>
<feature type="binding site" evidence="13">
    <location>
        <begin position="503"/>
        <end position="504"/>
    </location>
    <ligand>
        <name>substrate</name>
    </ligand>
</feature>
<protein>
    <recommendedName>
        <fullName evidence="10">Glutathione synthetase</fullName>
        <shortName evidence="10">GSH-S</shortName>
        <ecNumber evidence="10">6.3.2.3</ecNumber>
    </recommendedName>
</protein>
<feature type="binding site" evidence="11">
    <location>
        <position position="408"/>
    </location>
    <ligand>
        <name>ATP</name>
        <dbReference type="ChEBI" id="CHEBI:30616"/>
    </ligand>
</feature>
<dbReference type="GO" id="GO:0005829">
    <property type="term" value="C:cytosol"/>
    <property type="evidence" value="ECO:0007669"/>
    <property type="project" value="TreeGrafter"/>
</dbReference>
<dbReference type="AlphaFoldDB" id="A0A165IB72"/>
<evidence type="ECO:0000256" key="1">
    <source>
        <dbReference type="ARBA" id="ARBA00004965"/>
    </source>
</evidence>
<feature type="binding site" evidence="11">
    <location>
        <position position="460"/>
    </location>
    <ligand>
        <name>ATP</name>
        <dbReference type="ChEBI" id="CHEBI:30616"/>
    </ligand>
</feature>
<accession>A0A165IB72</accession>
<feature type="binding site" evidence="11">
    <location>
        <position position="242"/>
    </location>
    <ligand>
        <name>substrate</name>
    </ligand>
</feature>
<comment type="pathway">
    <text evidence="1 10">Sulfur metabolism; glutathione biosynthesis; glutathione from L-cysteine and L-glutamate: step 2/2.</text>
</comment>
<keyword evidence="5 10" id="KW-0317">Glutathione biosynthesis</keyword>
<dbReference type="STRING" id="1353952.A0A165IB72"/>
<dbReference type="PANTHER" id="PTHR11130">
    <property type="entry name" value="GLUTATHIONE SYNTHETASE"/>
    <property type="match status" value="1"/>
</dbReference>
<feature type="binding site" evidence="12">
    <location>
        <position position="401"/>
    </location>
    <ligand>
        <name>Mg(2+)</name>
        <dbReference type="ChEBI" id="CHEBI:18420"/>
    </ligand>
</feature>
<reference evidence="15 16" key="1">
    <citation type="journal article" date="2016" name="Mol. Biol. Evol.">
        <title>Comparative Genomics of Early-Diverging Mushroom-Forming Fungi Provides Insights into the Origins of Lignocellulose Decay Capabilities.</title>
        <authorList>
            <person name="Nagy L.G."/>
            <person name="Riley R."/>
            <person name="Tritt A."/>
            <person name="Adam C."/>
            <person name="Daum C."/>
            <person name="Floudas D."/>
            <person name="Sun H."/>
            <person name="Yadav J.S."/>
            <person name="Pangilinan J."/>
            <person name="Larsson K.H."/>
            <person name="Matsuura K."/>
            <person name="Barry K."/>
            <person name="Labutti K."/>
            <person name="Kuo R."/>
            <person name="Ohm R.A."/>
            <person name="Bhattacharya S.S."/>
            <person name="Shirouzu T."/>
            <person name="Yoshinaga Y."/>
            <person name="Martin F.M."/>
            <person name="Grigoriev I.V."/>
            <person name="Hibbett D.S."/>
        </authorList>
    </citation>
    <scope>NUCLEOTIDE SEQUENCE [LARGE SCALE GENOMIC DNA]</scope>
    <source>
        <strain evidence="15 16">HHB12733</strain>
    </source>
</reference>
<evidence type="ECO:0000256" key="10">
    <source>
        <dbReference type="PIRNR" id="PIRNR001558"/>
    </source>
</evidence>
<keyword evidence="6 10" id="KW-0479">Metal-binding</keyword>
<evidence type="ECO:0000256" key="6">
    <source>
        <dbReference type="ARBA" id="ARBA00022723"/>
    </source>
</evidence>
<evidence type="ECO:0000256" key="11">
    <source>
        <dbReference type="PIRSR" id="PIRSR001558-1"/>
    </source>
</evidence>
<dbReference type="InterPro" id="IPR014042">
    <property type="entry name" value="Glutathione_synthase_a-hlx"/>
</dbReference>
<evidence type="ECO:0000256" key="12">
    <source>
        <dbReference type="PIRSR" id="PIRSR001558-2"/>
    </source>
</evidence>
<dbReference type="FunFam" id="3.40.50.1760:FF:000001">
    <property type="entry name" value="Glutathione synthetase"/>
    <property type="match status" value="1"/>
</dbReference>
<keyword evidence="9 10" id="KW-0460">Magnesium</keyword>
<dbReference type="Pfam" id="PF03917">
    <property type="entry name" value="GSH_synth_ATP"/>
    <property type="match status" value="1"/>
</dbReference>
<organism evidence="15 16">
    <name type="scientific">Calocera cornea HHB12733</name>
    <dbReference type="NCBI Taxonomy" id="1353952"/>
    <lineage>
        <taxon>Eukaryota</taxon>
        <taxon>Fungi</taxon>
        <taxon>Dikarya</taxon>
        <taxon>Basidiomycota</taxon>
        <taxon>Agaricomycotina</taxon>
        <taxon>Dacrymycetes</taxon>
        <taxon>Dacrymycetales</taxon>
        <taxon>Dacrymycetaceae</taxon>
        <taxon>Calocera</taxon>
    </lineage>
</organism>
<feature type="domain" description="Glutathione synthase substrate-binding" evidence="14">
    <location>
        <begin position="227"/>
        <end position="332"/>
    </location>
</feature>
<feature type="binding site" evidence="11">
    <location>
        <position position="494"/>
    </location>
    <ligand>
        <name>ATP</name>
        <dbReference type="ChEBI" id="CHEBI:30616"/>
    </ligand>
</feature>
<evidence type="ECO:0000256" key="9">
    <source>
        <dbReference type="ARBA" id="ARBA00022842"/>
    </source>
</evidence>
<evidence type="ECO:0000313" key="16">
    <source>
        <dbReference type="Proteomes" id="UP000076842"/>
    </source>
</evidence>
<dbReference type="UniPathway" id="UPA00142">
    <property type="reaction ID" value="UER00210"/>
</dbReference>
<dbReference type="Gene3D" id="3.30.470.20">
    <property type="entry name" value="ATP-grasp fold, B domain"/>
    <property type="match status" value="1"/>
</dbReference>
<feature type="binding site" evidence="12">
    <location>
        <position position="163"/>
    </location>
    <ligand>
        <name>Mg(2+)</name>
        <dbReference type="ChEBI" id="CHEBI:18420"/>
    </ligand>
</feature>
<name>A0A165IB72_9BASI</name>
<dbReference type="NCBIfam" id="TIGR01986">
    <property type="entry name" value="glut_syn_euk"/>
    <property type="match status" value="1"/>
</dbReference>
<keyword evidence="8 10" id="KW-0067">ATP-binding</keyword>
<dbReference type="Proteomes" id="UP000076842">
    <property type="component" value="Unassembled WGS sequence"/>
</dbReference>
<evidence type="ECO:0000256" key="4">
    <source>
        <dbReference type="ARBA" id="ARBA00022598"/>
    </source>
</evidence>
<dbReference type="OrthoDB" id="2020073at2759"/>
<dbReference type="InParanoid" id="A0A165IB72"/>
<comment type="subunit">
    <text evidence="3">Homodimer.</text>
</comment>
<proteinExistence type="inferred from homology"/>
<dbReference type="EC" id="6.3.2.3" evidence="10"/>
<dbReference type="Gene3D" id="1.10.1080.10">
    <property type="entry name" value="Glutathione Synthetase, Chain A, domain 3"/>
    <property type="match status" value="1"/>
</dbReference>
<dbReference type="FunCoup" id="A0A165IB72">
    <property type="interactions" value="594"/>
</dbReference>
<dbReference type="InterPro" id="IPR014049">
    <property type="entry name" value="Glutathione_synthase_N_euk"/>
</dbReference>
<feature type="binding site" evidence="11">
    <location>
        <position position="161"/>
    </location>
    <ligand>
        <name>ATP</name>
        <dbReference type="ChEBI" id="CHEBI:30616"/>
    </ligand>
</feature>
<evidence type="ECO:0000256" key="7">
    <source>
        <dbReference type="ARBA" id="ARBA00022741"/>
    </source>
</evidence>
<evidence type="ECO:0000256" key="13">
    <source>
        <dbReference type="PIRSR" id="PIRSR001558-3"/>
    </source>
</evidence>
<comment type="cofactor">
    <cofactor evidence="10 12">
        <name>Mg(2+)</name>
        <dbReference type="ChEBI" id="CHEBI:18420"/>
    </cofactor>
    <text evidence="10 12">Binds 1 Mg(2+) ion per subunit.</text>
</comment>
<evidence type="ECO:0000259" key="14">
    <source>
        <dbReference type="Pfam" id="PF03199"/>
    </source>
</evidence>
<evidence type="ECO:0000313" key="15">
    <source>
        <dbReference type="EMBL" id="KZT60350.1"/>
    </source>
</evidence>
<gene>
    <name evidence="15" type="ORF">CALCODRAFT_492702</name>
</gene>
<dbReference type="PIRSF" id="PIRSF001558">
    <property type="entry name" value="GSHase"/>
    <property type="match status" value="1"/>
</dbReference>
<feature type="binding site" evidence="13">
    <location>
        <begin position="296"/>
        <end position="299"/>
    </location>
    <ligand>
        <name>substrate</name>
    </ligand>
</feature>
<feature type="binding site" evidence="12">
    <location>
        <position position="161"/>
    </location>
    <ligand>
        <name>Mg(2+)</name>
        <dbReference type="ChEBI" id="CHEBI:18420"/>
    </ligand>
</feature>
<dbReference type="Gene3D" id="3.30.1490.80">
    <property type="match status" value="1"/>
</dbReference>
<keyword evidence="7 10" id="KW-0547">Nucleotide-binding</keyword>
<feature type="binding site" evidence="13">
    <location>
        <begin position="165"/>
        <end position="168"/>
    </location>
    <ligand>
        <name>substrate</name>
    </ligand>
</feature>
<dbReference type="InterPro" id="IPR016185">
    <property type="entry name" value="PreATP-grasp_dom_sf"/>
</dbReference>
<feature type="binding site" evidence="11">
    <location>
        <begin position="430"/>
        <end position="433"/>
    </location>
    <ligand>
        <name>ATP</name>
        <dbReference type="ChEBI" id="CHEBI:30616"/>
    </ligand>
</feature>
<dbReference type="GO" id="GO:0043295">
    <property type="term" value="F:glutathione binding"/>
    <property type="evidence" value="ECO:0007669"/>
    <property type="project" value="UniProtKB-UniRule"/>
</dbReference>
<dbReference type="GO" id="GO:0005524">
    <property type="term" value="F:ATP binding"/>
    <property type="evidence" value="ECO:0007669"/>
    <property type="project" value="UniProtKB-UniRule"/>
</dbReference>
<dbReference type="SUPFAM" id="SSF52440">
    <property type="entry name" value="PreATP-grasp domain"/>
    <property type="match status" value="1"/>
</dbReference>
<evidence type="ECO:0000256" key="8">
    <source>
        <dbReference type="ARBA" id="ARBA00022840"/>
    </source>
</evidence>
<dbReference type="SUPFAM" id="SSF56059">
    <property type="entry name" value="Glutathione synthetase ATP-binding domain-like"/>
    <property type="match status" value="1"/>
</dbReference>
<evidence type="ECO:0000256" key="5">
    <source>
        <dbReference type="ARBA" id="ARBA00022684"/>
    </source>
</evidence>
<dbReference type="InterPro" id="IPR014709">
    <property type="entry name" value="Glutathione_synthase_C_euk"/>
</dbReference>
<dbReference type="GO" id="GO:0004363">
    <property type="term" value="F:glutathione synthase activity"/>
    <property type="evidence" value="ECO:0007669"/>
    <property type="project" value="UniProtKB-UniRule"/>
</dbReference>
<dbReference type="GO" id="GO:0000287">
    <property type="term" value="F:magnesium ion binding"/>
    <property type="evidence" value="ECO:0007669"/>
    <property type="project" value="UniProtKB-UniRule"/>
</dbReference>
<comment type="similarity">
    <text evidence="2 10">Belongs to the eukaryotic GSH synthase family.</text>
</comment>
<keyword evidence="16" id="KW-1185">Reference proteome</keyword>
<dbReference type="InterPro" id="IPR037013">
    <property type="entry name" value="GSH-S_sub-bd_sf"/>
</dbReference>
<dbReference type="EMBL" id="KV423932">
    <property type="protein sequence ID" value="KZT60350.1"/>
    <property type="molecule type" value="Genomic_DNA"/>
</dbReference>
<evidence type="ECO:0000256" key="3">
    <source>
        <dbReference type="ARBA" id="ARBA00011738"/>
    </source>
</evidence>
<feature type="binding site" evidence="11">
    <location>
        <position position="142"/>
    </location>
    <ligand>
        <name>substrate</name>
    </ligand>
</feature>
<feature type="binding site" evidence="11">
    <location>
        <position position="500"/>
    </location>
    <ligand>
        <name>ATP</name>
        <dbReference type="ChEBI" id="CHEBI:30616"/>
    </ligand>
</feature>
<feature type="binding site" evidence="11">
    <location>
        <begin position="397"/>
        <end position="406"/>
    </location>
    <ligand>
        <name>ATP</name>
        <dbReference type="ChEBI" id="CHEBI:30616"/>
    </ligand>
</feature>